<name>A0A482ZJ47_9ARAC</name>
<protein>
    <submittedName>
        <fullName evidence="2">U18-Liphistoxin-Lm1b_1</fullName>
    </submittedName>
</protein>
<sequence>MKILLSDILCSSTFLQGVFCAELGSCNKPEDCGPGECCTIGMQRYSIPQCRKIGTRRFFLSTRKPAIR</sequence>
<evidence type="ECO:0000313" key="2">
    <source>
        <dbReference type="EMBL" id="SMD30092.1"/>
    </source>
</evidence>
<dbReference type="Gene3D" id="2.10.80.10">
    <property type="entry name" value="Lipase, subunit A"/>
    <property type="match status" value="1"/>
</dbReference>
<evidence type="ECO:0000256" key="1">
    <source>
        <dbReference type="SAM" id="SignalP"/>
    </source>
</evidence>
<dbReference type="EMBL" id="HAGQ01000019">
    <property type="protein sequence ID" value="SMD30092.1"/>
    <property type="molecule type" value="Transcribed_RNA"/>
</dbReference>
<feature type="chain" id="PRO_5019783542" evidence="1">
    <location>
        <begin position="21"/>
        <end position="68"/>
    </location>
</feature>
<dbReference type="AlphaFoldDB" id="A0A482ZJ47"/>
<proteinExistence type="predicted"/>
<keyword evidence="1" id="KW-0732">Signal</keyword>
<feature type="signal peptide" evidence="1">
    <location>
        <begin position="1"/>
        <end position="20"/>
    </location>
</feature>
<reference evidence="2" key="1">
    <citation type="submission" date="2017-03" db="EMBL/GenBank/DDBJ databases">
        <authorList>
            <person name="QRISCLOUD D."/>
        </authorList>
    </citation>
    <scope>NUCLEOTIDE SEQUENCE</scope>
</reference>
<accession>A0A482ZJ47</accession>
<reference evidence="2" key="2">
    <citation type="submission" date="2019-04" db="EMBL/GenBank/DDBJ databases">
        <title>Unravelling the molecular evolution of spider venoms.</title>
        <authorList>
            <person name="Pineda S."/>
        </authorList>
    </citation>
    <scope>NUCLEOTIDE SEQUENCE</scope>
</reference>
<organism evidence="2">
    <name type="scientific">Liphistius malayanus</name>
    <dbReference type="NCBI Taxonomy" id="1203467"/>
    <lineage>
        <taxon>Eukaryota</taxon>
        <taxon>Metazoa</taxon>
        <taxon>Ecdysozoa</taxon>
        <taxon>Arthropoda</taxon>
        <taxon>Chelicerata</taxon>
        <taxon>Arachnida</taxon>
        <taxon>Araneae</taxon>
        <taxon>Mesothelae</taxon>
        <taxon>Liphistiidae</taxon>
        <taxon>Liphistius</taxon>
    </lineage>
</organism>